<dbReference type="OrthoDB" id="7107928at2"/>
<reference evidence="1 2" key="1">
    <citation type="submission" date="2019-04" db="EMBL/GenBank/DDBJ databases">
        <title>Thalassotalea guangxiensis sp. nov., isolated from sediment of the coastal wetland.</title>
        <authorList>
            <person name="Zheng S."/>
            <person name="Zhang D."/>
        </authorList>
    </citation>
    <scope>NUCLEOTIDE SEQUENCE [LARGE SCALE GENOMIC DNA]</scope>
    <source>
        <strain evidence="1 2">ZS-4</strain>
    </source>
</reference>
<dbReference type="SUPFAM" id="SSF82771">
    <property type="entry name" value="GIY-YIG endonuclease"/>
    <property type="match status" value="1"/>
</dbReference>
<dbReference type="EMBL" id="SWDB01000009">
    <property type="protein sequence ID" value="TKB46332.1"/>
    <property type="molecule type" value="Genomic_DNA"/>
</dbReference>
<accession>A0A4U1B7W4</accession>
<proteinExistence type="predicted"/>
<name>A0A4U1B7W4_9GAMM</name>
<protein>
    <submittedName>
        <fullName evidence="1">Uncharacterized protein</fullName>
    </submittedName>
</protein>
<dbReference type="Proteomes" id="UP000307999">
    <property type="component" value="Unassembled WGS sequence"/>
</dbReference>
<sequence>MILNNSTKFNTLEYYRQFVEDIPDKSGVYYWVYWPFRDTDADSDDIDLLLEHIRIFTITNLNLAEASNTGYKFNVIVQEIRFSGDEIFGLNNSKKTKLLAFLKESKRNRDYFLQFLKKISFSRPFYIGKADNLKQRLSQHFQRRNSEILVQLENQNIRGSDVLIGYEIIENDYDQNVNVILEEIAQRIIKPGLTKRPG</sequence>
<dbReference type="RefSeq" id="WP_136734908.1">
    <property type="nucleotide sequence ID" value="NZ_SWDB01000009.1"/>
</dbReference>
<evidence type="ECO:0000313" key="2">
    <source>
        <dbReference type="Proteomes" id="UP000307999"/>
    </source>
</evidence>
<dbReference type="InterPro" id="IPR035901">
    <property type="entry name" value="GIY-YIG_endonuc_sf"/>
</dbReference>
<comment type="caution">
    <text evidence="1">The sequence shown here is derived from an EMBL/GenBank/DDBJ whole genome shotgun (WGS) entry which is preliminary data.</text>
</comment>
<keyword evidence="2" id="KW-1185">Reference proteome</keyword>
<evidence type="ECO:0000313" key="1">
    <source>
        <dbReference type="EMBL" id="TKB46332.1"/>
    </source>
</evidence>
<organism evidence="1 2">
    <name type="scientific">Thalassotalea mangrovi</name>
    <dbReference type="NCBI Taxonomy" id="2572245"/>
    <lineage>
        <taxon>Bacteria</taxon>
        <taxon>Pseudomonadati</taxon>
        <taxon>Pseudomonadota</taxon>
        <taxon>Gammaproteobacteria</taxon>
        <taxon>Alteromonadales</taxon>
        <taxon>Colwelliaceae</taxon>
        <taxon>Thalassotalea</taxon>
    </lineage>
</organism>
<gene>
    <name evidence="1" type="ORF">E8M12_04570</name>
</gene>
<dbReference type="AlphaFoldDB" id="A0A4U1B7W4"/>